<dbReference type="InterPro" id="IPR050613">
    <property type="entry name" value="Sec_Metabolite_Reg"/>
</dbReference>
<evidence type="ECO:0000256" key="2">
    <source>
        <dbReference type="ARBA" id="ARBA00022723"/>
    </source>
</evidence>
<dbReference type="PANTHER" id="PTHR31001">
    <property type="entry name" value="UNCHARACTERIZED TRANSCRIPTIONAL REGULATORY PROTEIN"/>
    <property type="match status" value="1"/>
</dbReference>
<dbReference type="GO" id="GO:0003677">
    <property type="term" value="F:DNA binding"/>
    <property type="evidence" value="ECO:0007669"/>
    <property type="project" value="InterPro"/>
</dbReference>
<feature type="region of interest" description="Disordered" evidence="4">
    <location>
        <begin position="1"/>
        <end position="38"/>
    </location>
</feature>
<dbReference type="InterPro" id="IPR007219">
    <property type="entry name" value="XnlR_reg_dom"/>
</dbReference>
<feature type="compositionally biased region" description="Basic and acidic residues" evidence="4">
    <location>
        <begin position="128"/>
        <end position="152"/>
    </location>
</feature>
<keyword evidence="2" id="KW-0479">Metal-binding</keyword>
<keyword evidence="7" id="KW-1185">Reference proteome</keyword>
<dbReference type="InterPro" id="IPR001138">
    <property type="entry name" value="Zn2Cys6_DnaBD"/>
</dbReference>
<evidence type="ECO:0000313" key="6">
    <source>
        <dbReference type="EMBL" id="KAK6535671.1"/>
    </source>
</evidence>
<reference evidence="6 7" key="1">
    <citation type="submission" date="2019-10" db="EMBL/GenBank/DDBJ databases">
        <authorList>
            <person name="Palmer J.M."/>
        </authorList>
    </citation>
    <scope>NUCLEOTIDE SEQUENCE [LARGE SCALE GENOMIC DNA]</scope>
    <source>
        <strain evidence="6 7">TWF694</strain>
    </source>
</reference>
<proteinExistence type="predicted"/>
<feature type="compositionally biased region" description="Low complexity" evidence="4">
    <location>
        <begin position="28"/>
        <end position="38"/>
    </location>
</feature>
<feature type="domain" description="Zn(2)-C6 fungal-type" evidence="5">
    <location>
        <begin position="44"/>
        <end position="73"/>
    </location>
</feature>
<protein>
    <recommendedName>
        <fullName evidence="5">Zn(2)-C6 fungal-type domain-containing protein</fullName>
    </recommendedName>
</protein>
<keyword evidence="3" id="KW-0539">Nucleus</keyword>
<dbReference type="Pfam" id="PF00172">
    <property type="entry name" value="Zn_clus"/>
    <property type="match status" value="1"/>
</dbReference>
<feature type="region of interest" description="Disordered" evidence="4">
    <location>
        <begin position="736"/>
        <end position="801"/>
    </location>
</feature>
<dbReference type="GO" id="GO:0006351">
    <property type="term" value="P:DNA-templated transcription"/>
    <property type="evidence" value="ECO:0007669"/>
    <property type="project" value="InterPro"/>
</dbReference>
<dbReference type="Gene3D" id="4.10.240.10">
    <property type="entry name" value="Zn(2)-C6 fungal-type DNA-binding domain"/>
    <property type="match status" value="1"/>
</dbReference>
<name>A0AAV9X775_9PEZI</name>
<dbReference type="SMART" id="SM00906">
    <property type="entry name" value="Fungal_trans"/>
    <property type="match status" value="1"/>
</dbReference>
<sequence>MRFERIIESESSLVPEASVSPTDRASPDDASTSAATPSKQPAFNCLVCKNRKVKCDRQVPCSTCVKLGVDCQYVEPGPRKKRKSSSKHENILQRLNKYEELLKHVESNMKLLDGVEGSRAASTSEDTTSEKSPERSSKKVKLDRPYPEHELSTTKKGGILSITGRSRYFENNLWNSLNEELQELKETILDSCDEEKQDELNFQNYVQGPFISTGLFGSNPCQVDLSPFHPSPAHCVILWNYFLENVNPLTLIIHHPSLQEKVMVYKDKPQTMPRNMEALMFAIYSVTVLSLDNRQCQALFGELRDDLLAKYRYCSQAALKKAGTLKTTDIVVLQALVFHLLDLRSYYDYPSLWVITGMAVRIAQRMGVHRDGSKLQLPPFETEMRRRLWREILILDFRTAELSGAGLYTMAIDENAWDSRWPTSINETDIWPGMTEVPKEREGPTENMWCQLRGELGNLFVERWRRIHRLNFTASTVKMYENSPVPIGHNGDTLTDFTNYYRAVDTDEELEKIAKTLEEKYIRHCDPVNPLHLFTSIVCRSALANIRLMTHHPIRRPDGGASMSQEERDTLFANSIKILEYDNLCHSTRSIQKFLWHVKSFFQWHAFIYLVGELRTRAEGPDVEKAWACVDEVFEHHQEWLGRREDLHSAIIAVALKAWEFREVLLQKLGKLEKVVPPVFVQTLRAMYQSSSGITAPASATKVNSAAAASSGDGLPNNFSRQPNFHFITKQAMETGGQIPGLVPSSGGSTSTAPTPITGSGGASNPGLDTTAPTTNMTTPTNIHESSAASMSSNGLSNSSAETPINWSEWESLLQNSELLGFTSAFKVPAYGGFYNWNA</sequence>
<dbReference type="GO" id="GO:0008270">
    <property type="term" value="F:zinc ion binding"/>
    <property type="evidence" value="ECO:0007669"/>
    <property type="project" value="InterPro"/>
</dbReference>
<evidence type="ECO:0000256" key="4">
    <source>
        <dbReference type="SAM" id="MobiDB-lite"/>
    </source>
</evidence>
<feature type="compositionally biased region" description="Low complexity" evidence="4">
    <location>
        <begin position="744"/>
        <end position="758"/>
    </location>
</feature>
<evidence type="ECO:0000256" key="3">
    <source>
        <dbReference type="ARBA" id="ARBA00023242"/>
    </source>
</evidence>
<evidence type="ECO:0000259" key="5">
    <source>
        <dbReference type="PROSITE" id="PS50048"/>
    </source>
</evidence>
<dbReference type="SMART" id="SM00066">
    <property type="entry name" value="GAL4"/>
    <property type="match status" value="1"/>
</dbReference>
<dbReference type="SUPFAM" id="SSF57701">
    <property type="entry name" value="Zn2/Cys6 DNA-binding domain"/>
    <property type="match status" value="1"/>
</dbReference>
<dbReference type="CDD" id="cd00067">
    <property type="entry name" value="GAL4"/>
    <property type="match status" value="1"/>
</dbReference>
<feature type="compositionally biased region" description="Low complexity" evidence="4">
    <location>
        <begin position="770"/>
        <end position="801"/>
    </location>
</feature>
<dbReference type="InterPro" id="IPR036864">
    <property type="entry name" value="Zn2-C6_fun-type_DNA-bd_sf"/>
</dbReference>
<evidence type="ECO:0000313" key="7">
    <source>
        <dbReference type="Proteomes" id="UP001365542"/>
    </source>
</evidence>
<accession>A0AAV9X775</accession>
<dbReference type="GO" id="GO:0005634">
    <property type="term" value="C:nucleus"/>
    <property type="evidence" value="ECO:0007669"/>
    <property type="project" value="UniProtKB-SubCell"/>
</dbReference>
<dbReference type="CDD" id="cd12148">
    <property type="entry name" value="fungal_TF_MHR"/>
    <property type="match status" value="1"/>
</dbReference>
<dbReference type="PANTHER" id="PTHR31001:SF85">
    <property type="entry name" value="ZN(II)2CYS6 TRANSCRIPTION FACTOR (EUROFUNG)"/>
    <property type="match status" value="1"/>
</dbReference>
<dbReference type="GO" id="GO:0000981">
    <property type="term" value="F:DNA-binding transcription factor activity, RNA polymerase II-specific"/>
    <property type="evidence" value="ECO:0007669"/>
    <property type="project" value="InterPro"/>
</dbReference>
<dbReference type="AlphaFoldDB" id="A0AAV9X775"/>
<feature type="region of interest" description="Disordered" evidence="4">
    <location>
        <begin position="113"/>
        <end position="152"/>
    </location>
</feature>
<dbReference type="Pfam" id="PF04082">
    <property type="entry name" value="Fungal_trans"/>
    <property type="match status" value="1"/>
</dbReference>
<gene>
    <name evidence="6" type="ORF">TWF694_002124</name>
</gene>
<dbReference type="EMBL" id="JAVHJO010000010">
    <property type="protein sequence ID" value="KAK6535671.1"/>
    <property type="molecule type" value="Genomic_DNA"/>
</dbReference>
<comment type="subcellular location">
    <subcellularLocation>
        <location evidence="1">Nucleus</location>
    </subcellularLocation>
</comment>
<dbReference type="PROSITE" id="PS50048">
    <property type="entry name" value="ZN2_CY6_FUNGAL_2"/>
    <property type="match status" value="1"/>
</dbReference>
<evidence type="ECO:0000256" key="1">
    <source>
        <dbReference type="ARBA" id="ARBA00004123"/>
    </source>
</evidence>
<dbReference type="Proteomes" id="UP001365542">
    <property type="component" value="Unassembled WGS sequence"/>
</dbReference>
<comment type="caution">
    <text evidence="6">The sequence shown here is derived from an EMBL/GenBank/DDBJ whole genome shotgun (WGS) entry which is preliminary data.</text>
</comment>
<organism evidence="6 7">
    <name type="scientific">Orbilia ellipsospora</name>
    <dbReference type="NCBI Taxonomy" id="2528407"/>
    <lineage>
        <taxon>Eukaryota</taxon>
        <taxon>Fungi</taxon>
        <taxon>Dikarya</taxon>
        <taxon>Ascomycota</taxon>
        <taxon>Pezizomycotina</taxon>
        <taxon>Orbiliomycetes</taxon>
        <taxon>Orbiliales</taxon>
        <taxon>Orbiliaceae</taxon>
        <taxon>Orbilia</taxon>
    </lineage>
</organism>